<gene>
    <name evidence="1" type="ORF">FS935_17675</name>
</gene>
<accession>A0A5C6VXL5</accession>
<dbReference type="OrthoDB" id="2452975at2"/>
<proteinExistence type="predicted"/>
<dbReference type="RefSeq" id="WP_146949970.1">
    <property type="nucleotide sequence ID" value="NZ_VOQF01000012.1"/>
</dbReference>
<name>A0A5C6VXL5_9BACI</name>
<organism evidence="1 2">
    <name type="scientific">Metabacillus litoralis</name>
    <dbReference type="NCBI Taxonomy" id="152268"/>
    <lineage>
        <taxon>Bacteria</taxon>
        <taxon>Bacillati</taxon>
        <taxon>Bacillota</taxon>
        <taxon>Bacilli</taxon>
        <taxon>Bacillales</taxon>
        <taxon>Bacillaceae</taxon>
        <taxon>Metabacillus</taxon>
    </lineage>
</organism>
<dbReference type="AlphaFoldDB" id="A0A5C6VXL5"/>
<sequence length="238" mass="27288">MSKKKLVLLLFIAGLVAVCAYAMYIFSIPKDFYTEEELLEKIPLITPKKEIQDIIQIDEETYFVPFLSADGSYGSSIWVWNTGKWECVGTDSASGPSILANNGNSYVYWNVHPHDKVQEWQIYLTSERNYSVTDANSENRLEVYFPKIQVKHTLTLGKESYGYVELPSKWKEIIGSFDLNPAQSGLLPSSHYYMFQYQAYNDKQEAVDLEHTFRNGGGGTYTGDFIQYMQQVISEELE</sequence>
<comment type="caution">
    <text evidence="1">The sequence shown here is derived from an EMBL/GenBank/DDBJ whole genome shotgun (WGS) entry which is preliminary data.</text>
</comment>
<evidence type="ECO:0000313" key="1">
    <source>
        <dbReference type="EMBL" id="TXC89304.1"/>
    </source>
</evidence>
<reference evidence="1 2" key="1">
    <citation type="journal article" date="2005" name="Int. J. Syst. Evol. Microbiol.">
        <title>Bacillus litoralis sp. nov., isolated from a tidal flat of the Yellow Sea in Korea.</title>
        <authorList>
            <person name="Yoon J.H."/>
            <person name="Oh T.K."/>
        </authorList>
    </citation>
    <scope>NUCLEOTIDE SEQUENCE [LARGE SCALE GENOMIC DNA]</scope>
    <source>
        <strain evidence="1 2">SW-211</strain>
    </source>
</reference>
<evidence type="ECO:0000313" key="2">
    <source>
        <dbReference type="Proteomes" id="UP000321363"/>
    </source>
</evidence>
<dbReference type="Proteomes" id="UP000321363">
    <property type="component" value="Unassembled WGS sequence"/>
</dbReference>
<dbReference type="EMBL" id="VOQF01000012">
    <property type="protein sequence ID" value="TXC89304.1"/>
    <property type="molecule type" value="Genomic_DNA"/>
</dbReference>
<keyword evidence="2" id="KW-1185">Reference proteome</keyword>
<protein>
    <submittedName>
        <fullName evidence="1">Uncharacterized protein</fullName>
    </submittedName>
</protein>